<protein>
    <recommendedName>
        <fullName evidence="5">Gamma-irradiation and mitomycin c induced 1</fullName>
    </recommendedName>
</protein>
<evidence type="ECO:0000256" key="2">
    <source>
        <dbReference type="SAM" id="MobiDB-lite"/>
    </source>
</evidence>
<feature type="coiled-coil region" evidence="1">
    <location>
        <begin position="869"/>
        <end position="896"/>
    </location>
</feature>
<name>A0A8X7YIZ5_POPTO</name>
<evidence type="ECO:0008006" key="5">
    <source>
        <dbReference type="Google" id="ProtNLM"/>
    </source>
</evidence>
<dbReference type="OrthoDB" id="10036779at2759"/>
<proteinExistence type="predicted"/>
<dbReference type="PANTHER" id="PTHR33566">
    <property type="entry name" value="EN/SPM-LIKE TRANSPOSON-RELATED"/>
    <property type="match status" value="1"/>
</dbReference>
<evidence type="ECO:0000256" key="1">
    <source>
        <dbReference type="SAM" id="Coils"/>
    </source>
</evidence>
<dbReference type="EMBL" id="JAAWWB010000023">
    <property type="protein sequence ID" value="KAG6753658.1"/>
    <property type="molecule type" value="Genomic_DNA"/>
</dbReference>
<organism evidence="3 4">
    <name type="scientific">Populus tomentosa</name>
    <name type="common">Chinese white poplar</name>
    <dbReference type="NCBI Taxonomy" id="118781"/>
    <lineage>
        <taxon>Eukaryota</taxon>
        <taxon>Viridiplantae</taxon>
        <taxon>Streptophyta</taxon>
        <taxon>Embryophyta</taxon>
        <taxon>Tracheophyta</taxon>
        <taxon>Spermatophyta</taxon>
        <taxon>Magnoliopsida</taxon>
        <taxon>eudicotyledons</taxon>
        <taxon>Gunneridae</taxon>
        <taxon>Pentapetalae</taxon>
        <taxon>rosids</taxon>
        <taxon>fabids</taxon>
        <taxon>Malpighiales</taxon>
        <taxon>Salicaceae</taxon>
        <taxon>Saliceae</taxon>
        <taxon>Populus</taxon>
    </lineage>
</organism>
<reference evidence="3" key="1">
    <citation type="journal article" date="2020" name="bioRxiv">
        <title>Hybrid origin of Populus tomentosa Carr. identified through genome sequencing and phylogenomic analysis.</title>
        <authorList>
            <person name="An X."/>
            <person name="Gao K."/>
            <person name="Chen Z."/>
            <person name="Li J."/>
            <person name="Yang X."/>
            <person name="Yang X."/>
            <person name="Zhou J."/>
            <person name="Guo T."/>
            <person name="Zhao T."/>
            <person name="Huang S."/>
            <person name="Miao D."/>
            <person name="Khan W.U."/>
            <person name="Rao P."/>
            <person name="Ye M."/>
            <person name="Lei B."/>
            <person name="Liao W."/>
            <person name="Wang J."/>
            <person name="Ji L."/>
            <person name="Li Y."/>
            <person name="Guo B."/>
            <person name="Mustafa N.S."/>
            <person name="Li S."/>
            <person name="Yun Q."/>
            <person name="Keller S.R."/>
            <person name="Mao J."/>
            <person name="Zhang R."/>
            <person name="Strauss S.H."/>
        </authorList>
    </citation>
    <scope>NUCLEOTIDE SEQUENCE</scope>
    <source>
        <strain evidence="3">GM15</strain>
        <tissue evidence="3">Leaf</tissue>
    </source>
</reference>
<gene>
    <name evidence="3" type="ORF">POTOM_041648</name>
</gene>
<comment type="caution">
    <text evidence="3">The sequence shown here is derived from an EMBL/GenBank/DDBJ whole genome shotgun (WGS) entry which is preliminary data.</text>
</comment>
<evidence type="ECO:0000313" key="3">
    <source>
        <dbReference type="EMBL" id="KAG6753658.1"/>
    </source>
</evidence>
<sequence length="1708" mass="190295">MLAVQVNGIDLAEIDGGEVSTTNLHSCNGPEFVFQLRFSIKQDVASTRSSGSRASQEANARIKCVYFPISEGKESIEKILENLEDQGCGNGESFETFTRVSIRRLGRLLPDARWYQYSAETVVFAETDAGFNPTPSKTDLAHCNPFTIALKNFSHKMLEKEKEVSVDISRNGKLLSPSHLEKEYEDWILEMHSQYDIEVSAGEDDGVLVVGPTNKIPGISSDVVRVRDTLTRKGTIWKRGQKIKVLKGAGPGFHNKNVYLTLEHFLIEGVQGDAGGDARIICRPLDIAEENGCVLSVKDEIARFDIRSSISIPISVIDSGKCQTIESSEWNCQLQKQSQKAPSTIEVLGRKHCRELEIDGGFPAESTVEAGCAPPTEIVAVVRPGCYVSSSHSKILDQKYIVKTNLEMSIEVKIRKSAEECQNIGHLYSARMGPSSRKGFDGLYIFSLGCKLPSLFKEAGVYTFLFTLSDKNCKKYEKRLMVKASREVGKWKLLGDIQGKPCVRVGSRFPSLSIGCLDIYGNQIPFKSVPEITVRLDSIVGVLAEIDKFKKGLSSDKLALKVQNVVIVSDKLDRIRPEYEATLVICPVDGLVSVSIPCQVMPGLVPHITGQPPIQEKPLLPGFVVKELVLKMLDAHGNHIKKGLEVQLNVDGFHILDKEGSKRKVDKDGCIDLSGVLKVTAGFGRKDSSSFLPVSYSVSYQDKVVFKQELQTEKRELRIASKLPEFLTAGSDLENIVFEVVDSQGDVDPRIHNEEKSGQCHSLTIKSDSFNLQDAIQYTLRHGRCTIPAIRIPPSEGNFCFIAAHSCYTELQLRVILRVMKAPIVECDEILSPYSSRKVPLLQDSLSLEHTESLMTPIENNEKGLVDDIEKYGERIGNSERQLEVLNEKKTEIEEYVSGLQASMEPTLNNSNYVLTKEEILVQIESRNHSAASILCHCYRDLSSQVPQNHFMEGIFGLVALLGTVRTNKLSRILAEFLGEDQMLAVVCRSKEAASAFGKSICGRFLVICLEDIRPYTGELECGDPQRKLKLQDPTLQCGNVPSGFIGYAANMINIDTRDMNISTASGYGLRETLFYRLFGELQVYDTKEHMNEAGACIKHGAVSLDGGIIRVTENGIMSLGCWDSEICFPVGTLENETSLAPEVMKIQMQLEAGMEMLQDITGQIELVTRLRENALKKLKKKSKNYIKLMDQAVESLRYFADNKQACSSYISGCASLICCWKQHLDDESLGGGKRMYKFGTRKFIEDASSSLLMQVDPKEPSMVVSDEMQNGVFPQAQTIIYNSKKLQDDLHVLGMKIKHHEDNIKLLKSHRYKLDDSILDLQVTLGKYHSSTQPNTENDAHSSNPSEEETTKQILRHEKSAAGILCQLKMHHDTQTSHLSLTKDVLGVVATLGKVDDDNLSSFHAGISLFLFCDVDVEFRLFSEYLGVETMLAIVCKTYEGVKAFETYDKDGQINKGSGFHALGASIGKELDGRFLLISRSPFCRPYCGEFMVDDPQRRLDLLKPKLPNGECPPGFIGFAVNMINVECTNLFFLTGSGHGLRETLFYNLFSHMQVYKTREDMAFSLPCISDGAISLDGGMIKGAGVFSLGNRNDVDVRFPKSSVTSTLPDNYIDIKKHLKEMKWKRETMLEDIKREQALLDTARQSFERKKEEFVKFLAQSSAYATRIKHFPCQFSGEDYLDWLTACVVFNSPRAIASANSTVLEHK</sequence>
<keyword evidence="1" id="KW-0175">Coiled coil</keyword>
<accession>A0A8X7YIZ5</accession>
<dbReference type="PANTHER" id="PTHR33566:SF1">
    <property type="entry name" value="EN_SPM-LIKE TRANSPOSON-RELATED"/>
    <property type="match status" value="1"/>
</dbReference>
<evidence type="ECO:0000313" key="4">
    <source>
        <dbReference type="Proteomes" id="UP000886885"/>
    </source>
</evidence>
<dbReference type="Proteomes" id="UP000886885">
    <property type="component" value="Chromosome 12A"/>
</dbReference>
<feature type="region of interest" description="Disordered" evidence="2">
    <location>
        <begin position="1330"/>
        <end position="1353"/>
    </location>
</feature>
<feature type="compositionally biased region" description="Polar residues" evidence="2">
    <location>
        <begin position="1330"/>
        <end position="1346"/>
    </location>
</feature>
<keyword evidence="4" id="KW-1185">Reference proteome</keyword>